<comment type="caution">
    <text evidence="2">The sequence shown here is derived from an EMBL/GenBank/DDBJ whole genome shotgun (WGS) entry which is preliminary data.</text>
</comment>
<name>A0A839DV10_9PSEU</name>
<feature type="region of interest" description="Disordered" evidence="1">
    <location>
        <begin position="1"/>
        <end position="22"/>
    </location>
</feature>
<gene>
    <name evidence="2" type="ORF">FHX42_002665</name>
</gene>
<proteinExistence type="predicted"/>
<accession>A0A839DV10</accession>
<sequence length="68" mass="7824">MSRTERESDQRESAASWQLPNEARCSEQRRSCLGRGELQLDPYAREIGEQNIHRYLCSHCAGELADDI</sequence>
<feature type="compositionally biased region" description="Basic and acidic residues" evidence="1">
    <location>
        <begin position="1"/>
        <end position="12"/>
    </location>
</feature>
<evidence type="ECO:0000313" key="2">
    <source>
        <dbReference type="EMBL" id="MBA8825314.1"/>
    </source>
</evidence>
<dbReference type="EMBL" id="JACGWZ010000003">
    <property type="protein sequence ID" value="MBA8825314.1"/>
    <property type="molecule type" value="Genomic_DNA"/>
</dbReference>
<organism evidence="2 3">
    <name type="scientific">Halosaccharopolyspora lacisalsi</name>
    <dbReference type="NCBI Taxonomy" id="1000566"/>
    <lineage>
        <taxon>Bacteria</taxon>
        <taxon>Bacillati</taxon>
        <taxon>Actinomycetota</taxon>
        <taxon>Actinomycetes</taxon>
        <taxon>Pseudonocardiales</taxon>
        <taxon>Pseudonocardiaceae</taxon>
        <taxon>Halosaccharopolyspora</taxon>
    </lineage>
</organism>
<evidence type="ECO:0000256" key="1">
    <source>
        <dbReference type="SAM" id="MobiDB-lite"/>
    </source>
</evidence>
<dbReference type="AlphaFoldDB" id="A0A839DV10"/>
<evidence type="ECO:0000313" key="3">
    <source>
        <dbReference type="Proteomes" id="UP000569329"/>
    </source>
</evidence>
<reference evidence="2 3" key="1">
    <citation type="submission" date="2020-07" db="EMBL/GenBank/DDBJ databases">
        <title>Sequencing the genomes of 1000 actinobacteria strains.</title>
        <authorList>
            <person name="Klenk H.-P."/>
        </authorList>
    </citation>
    <scope>NUCLEOTIDE SEQUENCE [LARGE SCALE GENOMIC DNA]</scope>
    <source>
        <strain evidence="2 3">DSM 45975</strain>
    </source>
</reference>
<dbReference type="Proteomes" id="UP000569329">
    <property type="component" value="Unassembled WGS sequence"/>
</dbReference>
<keyword evidence="3" id="KW-1185">Reference proteome</keyword>
<protein>
    <submittedName>
        <fullName evidence="2">Uncharacterized protein</fullName>
    </submittedName>
</protein>
<dbReference type="RefSeq" id="WP_182544516.1">
    <property type="nucleotide sequence ID" value="NZ_JACGWZ010000003.1"/>
</dbReference>